<dbReference type="EMBL" id="CM044706">
    <property type="protein sequence ID" value="KAI5658275.1"/>
    <property type="molecule type" value="Genomic_DNA"/>
</dbReference>
<accession>A0ACC0AD15</accession>
<evidence type="ECO:0000313" key="1">
    <source>
        <dbReference type="EMBL" id="KAI5658275.1"/>
    </source>
</evidence>
<evidence type="ECO:0000313" key="2">
    <source>
        <dbReference type="Proteomes" id="UP001060085"/>
    </source>
</evidence>
<reference evidence="2" key="1">
    <citation type="journal article" date="2023" name="Nat. Plants">
        <title>Single-cell RNA sequencing provides a high-resolution roadmap for understanding the multicellular compartmentation of specialized metabolism.</title>
        <authorList>
            <person name="Sun S."/>
            <person name="Shen X."/>
            <person name="Li Y."/>
            <person name="Li Y."/>
            <person name="Wang S."/>
            <person name="Li R."/>
            <person name="Zhang H."/>
            <person name="Shen G."/>
            <person name="Guo B."/>
            <person name="Wei J."/>
            <person name="Xu J."/>
            <person name="St-Pierre B."/>
            <person name="Chen S."/>
            <person name="Sun C."/>
        </authorList>
    </citation>
    <scope>NUCLEOTIDE SEQUENCE [LARGE SCALE GENOMIC DNA]</scope>
</reference>
<protein>
    <submittedName>
        <fullName evidence="1">Uncharacterized protein</fullName>
    </submittedName>
</protein>
<comment type="caution">
    <text evidence="1">The sequence shown here is derived from an EMBL/GenBank/DDBJ whole genome shotgun (WGS) entry which is preliminary data.</text>
</comment>
<organism evidence="1 2">
    <name type="scientific">Catharanthus roseus</name>
    <name type="common">Madagascar periwinkle</name>
    <name type="synonym">Vinca rosea</name>
    <dbReference type="NCBI Taxonomy" id="4058"/>
    <lineage>
        <taxon>Eukaryota</taxon>
        <taxon>Viridiplantae</taxon>
        <taxon>Streptophyta</taxon>
        <taxon>Embryophyta</taxon>
        <taxon>Tracheophyta</taxon>
        <taxon>Spermatophyta</taxon>
        <taxon>Magnoliopsida</taxon>
        <taxon>eudicotyledons</taxon>
        <taxon>Gunneridae</taxon>
        <taxon>Pentapetalae</taxon>
        <taxon>asterids</taxon>
        <taxon>lamiids</taxon>
        <taxon>Gentianales</taxon>
        <taxon>Apocynaceae</taxon>
        <taxon>Rauvolfioideae</taxon>
        <taxon>Vinceae</taxon>
        <taxon>Catharanthinae</taxon>
        <taxon>Catharanthus</taxon>
    </lineage>
</organism>
<dbReference type="Proteomes" id="UP001060085">
    <property type="component" value="Linkage Group LG06"/>
</dbReference>
<gene>
    <name evidence="1" type="ORF">M9H77_27068</name>
</gene>
<keyword evidence="2" id="KW-1185">Reference proteome</keyword>
<proteinExistence type="predicted"/>
<sequence length="375" mass="42135">MSGSDKKQSSNLSGGGGVDDEEDEIDGPVGKSCSEEEIGEKREKRVSFFRFNSAKKKLLLLQKRKKRKKGGNSVNSRRSGKWVGSGCCLCLKQPMTLDSSAESPASDPNSEEFTYDMLRVFIEKNSPTETEQKTEETRQYKRTRWSMGIWKELYLSFFGTKEGIGGLGKTTLARFVYNNYELSNHFGKQFWVSVSEDFEPKRIFKLMLESLTTESPVGSFKGRDTIVQKIGEKLKGNNYLLVLDDVWNEDSQLWDDFLGSLAGISSSSGNWIIVTTRNVLVASNCPSRYDLSLKKLTDEDCLLIVKEKAFLSKEEMQEFEAIGEKINELCQGLPLVASVVGGLLRTNPRDQWISVLREGISYISGDKYSGVNENS</sequence>
<name>A0ACC0AD15_CATRO</name>